<evidence type="ECO:0000256" key="3">
    <source>
        <dbReference type="ARBA" id="ARBA00023002"/>
    </source>
</evidence>
<dbReference type="PRINTS" id="PR00368">
    <property type="entry name" value="FADPNR"/>
</dbReference>
<accession>A0AAN9UPD6</accession>
<sequence length="318" mass="34624">MSHLVDVLIIGSGPAGLACAATLASQLHTAIVFSHGKFRNDPASYMHTVAGWDWREKNKLRQTLKNDIISRHSNIIQFQDVEVEIIVKLNNRQFEVVDTAGVKYLGRRVLLATGIRDLMPNLPGYKELWGRAIFPSLFYGGYGPQSGTAGILATDLVGNTTFVPVVARMAGRLVETVNVYTDGAGEAFTNTIRSLLRDTTKYKFIDSKIVKLDKALDVEGRTRVVVSLANGLVNNEAFLVNIPYFVINGRFERDLGVEIAPQGHIDVHPPLYETSVPDVFAAGDCATFVRGIPQAIAMGTCAAAGLAHSLQAEDDIAR</sequence>
<dbReference type="Proteomes" id="UP001320420">
    <property type="component" value="Unassembled WGS sequence"/>
</dbReference>
<gene>
    <name evidence="5" type="ORF">SLS62_007246</name>
</gene>
<keyword evidence="3" id="KW-0560">Oxidoreductase</keyword>
<organism evidence="5 6">
    <name type="scientific">Diatrype stigma</name>
    <dbReference type="NCBI Taxonomy" id="117547"/>
    <lineage>
        <taxon>Eukaryota</taxon>
        <taxon>Fungi</taxon>
        <taxon>Dikarya</taxon>
        <taxon>Ascomycota</taxon>
        <taxon>Pezizomycotina</taxon>
        <taxon>Sordariomycetes</taxon>
        <taxon>Xylariomycetidae</taxon>
        <taxon>Xylariales</taxon>
        <taxon>Diatrypaceae</taxon>
        <taxon>Diatrype</taxon>
    </lineage>
</organism>
<evidence type="ECO:0000256" key="2">
    <source>
        <dbReference type="ARBA" id="ARBA00022630"/>
    </source>
</evidence>
<dbReference type="Pfam" id="PF07992">
    <property type="entry name" value="Pyr_redox_2"/>
    <property type="match status" value="1"/>
</dbReference>
<comment type="caution">
    <text evidence="5">The sequence shown here is derived from an EMBL/GenBank/DDBJ whole genome shotgun (WGS) entry which is preliminary data.</text>
</comment>
<feature type="domain" description="FAD/NAD(P)-binding" evidence="4">
    <location>
        <begin position="6"/>
        <end position="131"/>
    </location>
</feature>
<dbReference type="InterPro" id="IPR050097">
    <property type="entry name" value="Ferredoxin-NADP_redctase_2"/>
</dbReference>
<evidence type="ECO:0000259" key="4">
    <source>
        <dbReference type="Pfam" id="PF07992"/>
    </source>
</evidence>
<dbReference type="GO" id="GO:0097237">
    <property type="term" value="P:cellular response to toxic substance"/>
    <property type="evidence" value="ECO:0007669"/>
    <property type="project" value="UniProtKB-ARBA"/>
</dbReference>
<proteinExistence type="inferred from homology"/>
<evidence type="ECO:0000313" key="6">
    <source>
        <dbReference type="Proteomes" id="UP001320420"/>
    </source>
</evidence>
<dbReference type="EMBL" id="JAKJXP020000058">
    <property type="protein sequence ID" value="KAK7750847.1"/>
    <property type="molecule type" value="Genomic_DNA"/>
</dbReference>
<dbReference type="SUPFAM" id="SSF51905">
    <property type="entry name" value="FAD/NAD(P)-binding domain"/>
    <property type="match status" value="1"/>
</dbReference>
<keyword evidence="6" id="KW-1185">Reference proteome</keyword>
<dbReference type="InterPro" id="IPR036188">
    <property type="entry name" value="FAD/NAD-bd_sf"/>
</dbReference>
<keyword evidence="2" id="KW-0285">Flavoprotein</keyword>
<dbReference type="InterPro" id="IPR023753">
    <property type="entry name" value="FAD/NAD-binding_dom"/>
</dbReference>
<dbReference type="Gene3D" id="3.50.50.60">
    <property type="entry name" value="FAD/NAD(P)-binding domain"/>
    <property type="match status" value="2"/>
</dbReference>
<dbReference type="GO" id="GO:0016491">
    <property type="term" value="F:oxidoreductase activity"/>
    <property type="evidence" value="ECO:0007669"/>
    <property type="project" value="UniProtKB-KW"/>
</dbReference>
<protein>
    <recommendedName>
        <fullName evidence="4">FAD/NAD(P)-binding domain-containing protein</fullName>
    </recommendedName>
</protein>
<dbReference type="AlphaFoldDB" id="A0AAN9UPD6"/>
<reference evidence="5 6" key="1">
    <citation type="submission" date="2024-02" db="EMBL/GenBank/DDBJ databases">
        <title>De novo assembly and annotation of 12 fungi associated with fruit tree decline syndrome in Ontario, Canada.</title>
        <authorList>
            <person name="Sulman M."/>
            <person name="Ellouze W."/>
            <person name="Ilyukhin E."/>
        </authorList>
    </citation>
    <scope>NUCLEOTIDE SEQUENCE [LARGE SCALE GENOMIC DNA]</scope>
    <source>
        <strain evidence="5 6">M11/M66-122</strain>
    </source>
</reference>
<evidence type="ECO:0000313" key="5">
    <source>
        <dbReference type="EMBL" id="KAK7750847.1"/>
    </source>
</evidence>
<comment type="similarity">
    <text evidence="1">Belongs to the class-II pyridine nucleotide-disulfide oxidoreductase family.</text>
</comment>
<dbReference type="PANTHER" id="PTHR48105">
    <property type="entry name" value="THIOREDOXIN REDUCTASE 1-RELATED-RELATED"/>
    <property type="match status" value="1"/>
</dbReference>
<name>A0AAN9UPD6_9PEZI</name>
<evidence type="ECO:0000256" key="1">
    <source>
        <dbReference type="ARBA" id="ARBA00009333"/>
    </source>
</evidence>